<accession>A0A1Y1N6W0</accession>
<evidence type="ECO:0000256" key="8">
    <source>
        <dbReference type="ARBA" id="ARBA00074133"/>
    </source>
</evidence>
<organism evidence="13">
    <name type="scientific">Photinus pyralis</name>
    <name type="common">Common eastern firefly</name>
    <name type="synonym">Lampyris pyralis</name>
    <dbReference type="NCBI Taxonomy" id="7054"/>
    <lineage>
        <taxon>Eukaryota</taxon>
        <taxon>Metazoa</taxon>
        <taxon>Ecdysozoa</taxon>
        <taxon>Arthropoda</taxon>
        <taxon>Hexapoda</taxon>
        <taxon>Insecta</taxon>
        <taxon>Pterygota</taxon>
        <taxon>Neoptera</taxon>
        <taxon>Endopterygota</taxon>
        <taxon>Coleoptera</taxon>
        <taxon>Polyphaga</taxon>
        <taxon>Elateriformia</taxon>
        <taxon>Elateroidea</taxon>
        <taxon>Lampyridae</taxon>
        <taxon>Lampyrinae</taxon>
        <taxon>Photinus</taxon>
    </lineage>
</organism>
<dbReference type="InterPro" id="IPR017853">
    <property type="entry name" value="GH"/>
</dbReference>
<dbReference type="GO" id="GO:0006004">
    <property type="term" value="P:fucose metabolic process"/>
    <property type="evidence" value="ECO:0007669"/>
    <property type="project" value="InterPro"/>
</dbReference>
<dbReference type="EMBL" id="VVIM01000008">
    <property type="protein sequence ID" value="KAB0794841.1"/>
    <property type="molecule type" value="Genomic_DNA"/>
</dbReference>
<dbReference type="OrthoDB" id="6039950at2759"/>
<dbReference type="Gene3D" id="2.60.40.1180">
    <property type="entry name" value="Golgi alpha-mannosidase II"/>
    <property type="match status" value="1"/>
</dbReference>
<dbReference type="EMBL" id="GEZM01013288">
    <property type="protein sequence ID" value="JAV92680.1"/>
    <property type="molecule type" value="Transcribed_RNA"/>
</dbReference>
<keyword evidence="7 10" id="KW-0326">Glycosidase</keyword>
<evidence type="ECO:0000256" key="7">
    <source>
        <dbReference type="ARBA" id="ARBA00023295"/>
    </source>
</evidence>
<evidence type="ECO:0000256" key="10">
    <source>
        <dbReference type="PIRNR" id="PIRNR001092"/>
    </source>
</evidence>
<evidence type="ECO:0000256" key="3">
    <source>
        <dbReference type="ARBA" id="ARBA00012662"/>
    </source>
</evidence>
<gene>
    <name evidence="14" type="ORF">PPYR_11680</name>
</gene>
<proteinExistence type="inferred from homology"/>
<comment type="function">
    <text evidence="1">Alpha-L-fucosidase is responsible for hydrolyzing the alpha-1,6-linked fucose joined to the reducing-end N-acetylglucosamine of the carbohydrate moieties of glycoproteins.</text>
</comment>
<sequence>MEDKFKATWESLDKRPIPQWYDDAKFGILLHWGVYSVPGIGSEWFWKNWSDGDQDAVSYMTRNYPPNFTYQDLARDFTANLYEPESWATLFEKSGAKYVILTGKHHDGYALWPSQSAFCWNAKEVGPHRDALGELCMAVRRKTALKFGIYYSQYEWFHPQYQSDKLQNYTEDKFVSQKTLPEMTELVLKYRPDIFWSDGDGEAEDAYWKSTKFLAWLYNDSPVKDTVVVNDKWGKGTAGRHGGYHNCGNNYNPRVLHKHKWENVMSIDKESWGYRRNGKYEDYHTVKELIHMLVETVSCGGNLLMNIGPTGDGRIPYVFQDRLLGVGQWLSVNGSAIYGTRPWIVQRDALSTVWYTASKSSVNAIVLEWPQNNTLVLRSAVSLFKEGTTVSLLGHSENLAWQHSNGHISIQFPDKATVEVSWAWVLQIQSDK</sequence>
<evidence type="ECO:0000256" key="1">
    <source>
        <dbReference type="ARBA" id="ARBA00004071"/>
    </source>
</evidence>
<dbReference type="InterPro" id="IPR031919">
    <property type="entry name" value="Fucosidase_C"/>
</dbReference>
<keyword evidence="6" id="KW-0325">Glycoprotein</keyword>
<reference evidence="13" key="1">
    <citation type="journal article" date="2016" name="Sci. Rep.">
        <title>Molecular characterization of firefly nuptial gifts: a multi-omics approach sheds light on postcopulatory sexual selection.</title>
        <authorList>
            <person name="Al-Wathiqui N."/>
            <person name="Fallon T.R."/>
            <person name="South A."/>
            <person name="Weng J.K."/>
            <person name="Lewis S.M."/>
        </authorList>
    </citation>
    <scope>NUCLEOTIDE SEQUENCE</scope>
</reference>
<keyword evidence="4" id="KW-0732">Signal</keyword>
<keyword evidence="5 10" id="KW-0378">Hydrolase</keyword>
<dbReference type="SMART" id="SM00812">
    <property type="entry name" value="Alpha_L_fucos"/>
    <property type="match status" value="1"/>
</dbReference>
<reference evidence="14 15" key="2">
    <citation type="journal article" date="2018" name="Elife">
        <title>Firefly genomes illuminate parallel origins of bioluminescence in beetles.</title>
        <authorList>
            <person name="Fallon T.R."/>
            <person name="Lower S.E."/>
            <person name="Chang C.H."/>
            <person name="Bessho-Uehara M."/>
            <person name="Martin G.J."/>
            <person name="Bewick A.J."/>
            <person name="Behringer M."/>
            <person name="Debat H.J."/>
            <person name="Wong I."/>
            <person name="Day J.C."/>
            <person name="Suvorov A."/>
            <person name="Silva C.J."/>
            <person name="Stanger-Hall K.F."/>
            <person name="Hall D.W."/>
            <person name="Schmitz R.J."/>
            <person name="Nelson D.R."/>
            <person name="Lewis S.M."/>
            <person name="Shigenobu S."/>
            <person name="Bybee S.M."/>
            <person name="Larracuente A.M."/>
            <person name="Oba Y."/>
            <person name="Weng J.K."/>
        </authorList>
    </citation>
    <scope>NUCLEOTIDE SEQUENCE [LARGE SCALE GENOMIC DNA]</scope>
    <source>
        <strain evidence="14">1611_PpyrPB1</strain>
        <tissue evidence="14">Whole body</tissue>
    </source>
</reference>
<evidence type="ECO:0000259" key="12">
    <source>
        <dbReference type="Pfam" id="PF16757"/>
    </source>
</evidence>
<name>A0A1Y1N6W0_PHOPY</name>
<feature type="domain" description="Alpha-L-fucosidase C-terminal" evidence="12">
    <location>
        <begin position="351"/>
        <end position="429"/>
    </location>
</feature>
<dbReference type="GO" id="GO:0005764">
    <property type="term" value="C:lysosome"/>
    <property type="evidence" value="ECO:0007669"/>
    <property type="project" value="TreeGrafter"/>
</dbReference>
<dbReference type="InterPro" id="IPR013780">
    <property type="entry name" value="Glyco_hydro_b"/>
</dbReference>
<dbReference type="FunCoup" id="A0A1Y1N6W0">
    <property type="interactions" value="171"/>
</dbReference>
<dbReference type="Gene3D" id="3.20.20.80">
    <property type="entry name" value="Glycosidases"/>
    <property type="match status" value="1"/>
</dbReference>
<dbReference type="InterPro" id="IPR057739">
    <property type="entry name" value="Glyco_hydro_29_N"/>
</dbReference>
<evidence type="ECO:0000256" key="2">
    <source>
        <dbReference type="ARBA" id="ARBA00007951"/>
    </source>
</evidence>
<evidence type="ECO:0000313" key="13">
    <source>
        <dbReference type="EMBL" id="JAV92680.1"/>
    </source>
</evidence>
<dbReference type="Proteomes" id="UP000327044">
    <property type="component" value="Unassembled WGS sequence"/>
</dbReference>
<evidence type="ECO:0000313" key="15">
    <source>
        <dbReference type="Proteomes" id="UP000327044"/>
    </source>
</evidence>
<dbReference type="PANTHER" id="PTHR10030">
    <property type="entry name" value="ALPHA-L-FUCOSIDASE"/>
    <property type="match status" value="1"/>
</dbReference>
<protein>
    <recommendedName>
        <fullName evidence="8">Putative alpha-L-fucosidase</fullName>
        <ecNumber evidence="3">3.2.1.51</ecNumber>
    </recommendedName>
    <alternativeName>
        <fullName evidence="9">Alpha-L-fucoside fucohydrolase</fullName>
    </alternativeName>
</protein>
<evidence type="ECO:0000256" key="5">
    <source>
        <dbReference type="ARBA" id="ARBA00022801"/>
    </source>
</evidence>
<dbReference type="Pfam" id="PF16757">
    <property type="entry name" value="Fucosidase_C"/>
    <property type="match status" value="1"/>
</dbReference>
<dbReference type="SUPFAM" id="SSF51445">
    <property type="entry name" value="(Trans)glycosidases"/>
    <property type="match status" value="1"/>
</dbReference>
<dbReference type="InParanoid" id="A0A1Y1N6W0"/>
<dbReference type="PIRSF" id="PIRSF001092">
    <property type="entry name" value="Alpha-L-fucosidase"/>
    <property type="match status" value="1"/>
</dbReference>
<dbReference type="GO" id="GO:0004560">
    <property type="term" value="F:alpha-L-fucosidase activity"/>
    <property type="evidence" value="ECO:0007669"/>
    <property type="project" value="UniProtKB-EC"/>
</dbReference>
<evidence type="ECO:0000313" key="14">
    <source>
        <dbReference type="EMBL" id="KAB0794841.1"/>
    </source>
</evidence>
<dbReference type="Pfam" id="PF01120">
    <property type="entry name" value="Alpha_L_fucos"/>
    <property type="match status" value="1"/>
</dbReference>
<dbReference type="InterPro" id="IPR000933">
    <property type="entry name" value="Glyco_hydro_29"/>
</dbReference>
<dbReference type="PANTHER" id="PTHR10030:SF37">
    <property type="entry name" value="ALPHA-L-FUCOSIDASE-RELATED"/>
    <property type="match status" value="1"/>
</dbReference>
<reference evidence="14" key="3">
    <citation type="submission" date="2019-08" db="EMBL/GenBank/DDBJ databases">
        <authorList>
            <consortium name="Photinus pyralis genome working group"/>
            <person name="Fallon T.R."/>
            <person name="Sander Lower S.E."/>
            <person name="Weng J.-K."/>
        </authorList>
    </citation>
    <scope>NUCLEOTIDE SEQUENCE</scope>
    <source>
        <strain evidence="14">1611_PpyrPB1</strain>
        <tissue evidence="14">Whole body</tissue>
    </source>
</reference>
<dbReference type="GO" id="GO:0016139">
    <property type="term" value="P:glycoside catabolic process"/>
    <property type="evidence" value="ECO:0007669"/>
    <property type="project" value="TreeGrafter"/>
</dbReference>
<evidence type="ECO:0000259" key="11">
    <source>
        <dbReference type="Pfam" id="PF01120"/>
    </source>
</evidence>
<feature type="domain" description="Glycoside hydrolase family 29 N-terminal" evidence="11">
    <location>
        <begin position="3"/>
        <end position="334"/>
    </location>
</feature>
<evidence type="ECO:0000256" key="4">
    <source>
        <dbReference type="ARBA" id="ARBA00022729"/>
    </source>
</evidence>
<dbReference type="FunFam" id="3.20.20.80:FF:000027">
    <property type="entry name" value="Alpha-L-fucosidase"/>
    <property type="match status" value="1"/>
</dbReference>
<keyword evidence="15" id="KW-1185">Reference proteome</keyword>
<dbReference type="PRINTS" id="PR00741">
    <property type="entry name" value="GLHYDRLASE29"/>
</dbReference>
<comment type="similarity">
    <text evidence="2 10">Belongs to the glycosyl hydrolase 29 family.</text>
</comment>
<evidence type="ECO:0000256" key="6">
    <source>
        <dbReference type="ARBA" id="ARBA00023180"/>
    </source>
</evidence>
<dbReference type="EC" id="3.2.1.51" evidence="3"/>
<dbReference type="InterPro" id="IPR016286">
    <property type="entry name" value="FUC_metazoa-typ"/>
</dbReference>
<dbReference type="AlphaFoldDB" id="A0A1Y1N6W0"/>
<evidence type="ECO:0000256" key="9">
    <source>
        <dbReference type="ARBA" id="ARBA00081661"/>
    </source>
</evidence>